<dbReference type="GO" id="GO:0072659">
    <property type="term" value="P:protein localization to plasma membrane"/>
    <property type="evidence" value="ECO:0007669"/>
    <property type="project" value="TreeGrafter"/>
</dbReference>
<evidence type="ECO:0000256" key="1">
    <source>
        <dbReference type="ARBA" id="ARBA00008590"/>
    </source>
</evidence>
<feature type="compositionally biased region" description="Basic and acidic residues" evidence="3">
    <location>
        <begin position="377"/>
        <end position="396"/>
    </location>
</feature>
<reference evidence="6" key="1">
    <citation type="submission" date="2021-12" db="EMBL/GenBank/DDBJ databases">
        <authorList>
            <person name="King R."/>
        </authorList>
    </citation>
    <scope>NUCLEOTIDE SEQUENCE</scope>
</reference>
<organism evidence="6 7">
    <name type="scientific">Bemisia tabaci</name>
    <name type="common">Sweetpotato whitefly</name>
    <name type="synonym">Aleurodes tabaci</name>
    <dbReference type="NCBI Taxonomy" id="7038"/>
    <lineage>
        <taxon>Eukaryota</taxon>
        <taxon>Metazoa</taxon>
        <taxon>Ecdysozoa</taxon>
        <taxon>Arthropoda</taxon>
        <taxon>Hexapoda</taxon>
        <taxon>Insecta</taxon>
        <taxon>Pterygota</taxon>
        <taxon>Neoptera</taxon>
        <taxon>Paraneoptera</taxon>
        <taxon>Hemiptera</taxon>
        <taxon>Sternorrhyncha</taxon>
        <taxon>Aleyrodoidea</taxon>
        <taxon>Aleyrodidae</taxon>
        <taxon>Aleyrodinae</taxon>
        <taxon>Bemisia</taxon>
    </lineage>
</organism>
<dbReference type="KEGG" id="btab:109035010"/>
<proteinExistence type="inferred from homology"/>
<keyword evidence="7" id="KW-1185">Reference proteome</keyword>
<feature type="compositionally biased region" description="Acidic residues" evidence="3">
    <location>
        <begin position="191"/>
        <end position="210"/>
    </location>
</feature>
<feature type="domain" description="Phosphofurin acidic cluster sorting protein 1/2 N-terminal C2" evidence="5">
    <location>
        <begin position="18"/>
        <end position="179"/>
    </location>
</feature>
<dbReference type="PANTHER" id="PTHR13280:SF17">
    <property type="entry name" value="KRUEPPEL TARGET AT 95D, ISOFORM A"/>
    <property type="match status" value="1"/>
</dbReference>
<accession>A0A9P0CBA4</accession>
<evidence type="ECO:0000313" key="7">
    <source>
        <dbReference type="Proteomes" id="UP001152759"/>
    </source>
</evidence>
<feature type="compositionally biased region" description="Basic and acidic residues" evidence="3">
    <location>
        <begin position="178"/>
        <end position="190"/>
    </location>
</feature>
<dbReference type="PANTHER" id="PTHR13280">
    <property type="entry name" value="PHOSPHOFURIN ACIDIC CLUSTER SORTING PROTEIN"/>
    <property type="match status" value="1"/>
</dbReference>
<evidence type="ECO:0000256" key="2">
    <source>
        <dbReference type="ARBA" id="ARBA00022553"/>
    </source>
</evidence>
<dbReference type="AlphaFoldDB" id="A0A9P0CBA4"/>
<evidence type="ECO:0000313" key="6">
    <source>
        <dbReference type="EMBL" id="CAH0765028.1"/>
    </source>
</evidence>
<dbReference type="InterPro" id="IPR057541">
    <property type="entry name" value="PACS1/2_N"/>
</dbReference>
<evidence type="ECO:0008006" key="8">
    <source>
        <dbReference type="Google" id="ProtNLM"/>
    </source>
</evidence>
<dbReference type="Pfam" id="PF10254">
    <property type="entry name" value="Pacs-1"/>
    <property type="match status" value="1"/>
</dbReference>
<evidence type="ECO:0000256" key="3">
    <source>
        <dbReference type="SAM" id="MobiDB-lite"/>
    </source>
</evidence>
<evidence type="ECO:0000259" key="4">
    <source>
        <dbReference type="Pfam" id="PF10254"/>
    </source>
</evidence>
<name>A0A9P0CBA4_BEMTA</name>
<keyword evidence="2" id="KW-0597">Phosphoprotein</keyword>
<dbReference type="InterPro" id="IPR019381">
    <property type="entry name" value="PACS1/2_C"/>
</dbReference>
<comment type="similarity">
    <text evidence="1">Belongs to the PACS family.</text>
</comment>
<feature type="region of interest" description="Disordered" evidence="3">
    <location>
        <begin position="321"/>
        <end position="409"/>
    </location>
</feature>
<gene>
    <name evidence="6" type="ORF">BEMITA_LOCUS3307</name>
</gene>
<protein>
    <recommendedName>
        <fullName evidence="8">Phosphofurin acidic cluster sorting protein 2</fullName>
    </recommendedName>
</protein>
<feature type="region of interest" description="Disordered" evidence="3">
    <location>
        <begin position="177"/>
        <end position="225"/>
    </location>
</feature>
<sequence length="817" mass="91520">MAEKSGKPPPNVIGLKPVPMKLFATWEVDRTPPNCIPRLCSFTLSRLVVLKSLGAELTSITIAVKMQVKLPGSKRTLRSNELVLTPNGLLDTELQLNFSLQYPHFLKRDGNKLHIMLQRRKRYKNRTILGYKTLAEGIINMSLVLQRQIDLDLDLLSDSKVNNVIARVTVNSLNSQPVDHDIKQADRTGEFSDEDEELSSNEEGSDSEPAIEDRRPRKPKIPVNARQRNLKQKFISLLKRFRVNEDLQALEAGRETISHKLSGGDMDPADIEDLFEELEDLSDSGPEVDTMSITSTPKPSLRPFFSSSRSLFQGRYHPKNCHASKASYSNASHQTNSEKGGERLSDESSKKADSDSHPENWTDSDPPPPSTSSPLASDEKKEINEKKTRLFTREKNASSGKGKKQSISDKVDVKNMNNNCVVDMTSNNLEMRKGLLEQLGRILGPEDWLPESVVLVNGADAYGCVLTQKLVSSSLRVITTSNAADIKAAVIALVNKIQKCCITSPKPLSVIKLILAGSDGFVNLVLRNYVEQFSYKPVDWQNYIRFLVIPLGTNFLSRYLSSVDSLYGALFVNESWKEALEQNDATELISRISQYLNAAHTVQFPIAEAMITYKEKSSDEESSQIFIPFINDVRVGSSEVVLEIEDGGNSPPRTPPSSPNMSTNFQQRENFEPVELQVDFWSSSSNSTKNSDCKPDNKKNDQVKSTLKTSFKHLQVSRLPAPGDTPSFNFTLSYSTKEKKQKIMRLGKKKEKEKENEIRSVAVDGITRLICSPKTQHAPLKVIIDGADWSGVKFFQLSSQWQTHIRHFPVLLFSEIT</sequence>
<feature type="region of interest" description="Disordered" evidence="3">
    <location>
        <begin position="281"/>
        <end position="303"/>
    </location>
</feature>
<dbReference type="Proteomes" id="UP001152759">
    <property type="component" value="Chromosome 2"/>
</dbReference>
<dbReference type="Pfam" id="PF25332">
    <property type="entry name" value="C2_PACS_N"/>
    <property type="match status" value="1"/>
</dbReference>
<feature type="compositionally biased region" description="Polar residues" evidence="3">
    <location>
        <begin position="326"/>
        <end position="338"/>
    </location>
</feature>
<feature type="domain" description="Phosphofurin acidic cluster sorting protein 1/2 C-terminal" evidence="4">
    <location>
        <begin position="435"/>
        <end position="814"/>
    </location>
</feature>
<dbReference type="EMBL" id="OU963863">
    <property type="protein sequence ID" value="CAH0765028.1"/>
    <property type="molecule type" value="Genomic_DNA"/>
</dbReference>
<dbReference type="OrthoDB" id="28829at2759"/>
<feature type="compositionally biased region" description="Basic and acidic residues" evidence="3">
    <location>
        <begin position="339"/>
        <end position="360"/>
    </location>
</feature>
<evidence type="ECO:0000259" key="5">
    <source>
        <dbReference type="Pfam" id="PF25332"/>
    </source>
</evidence>
<feature type="region of interest" description="Disordered" evidence="3">
    <location>
        <begin position="644"/>
        <end position="664"/>
    </location>
</feature>